<dbReference type="GO" id="GO:0005634">
    <property type="term" value="C:nucleus"/>
    <property type="evidence" value="ECO:0007669"/>
    <property type="project" value="UniProtKB-SubCell"/>
</dbReference>
<dbReference type="CDD" id="cd00183">
    <property type="entry name" value="TFIIS_I"/>
    <property type="match status" value="1"/>
</dbReference>
<protein>
    <recommendedName>
        <fullName evidence="5">TFIIS N-terminal domain-containing protein</fullName>
    </recommendedName>
</protein>
<evidence type="ECO:0000256" key="1">
    <source>
        <dbReference type="ARBA" id="ARBA00004123"/>
    </source>
</evidence>
<feature type="domain" description="TFIIS N-terminal" evidence="5">
    <location>
        <begin position="109"/>
        <end position="184"/>
    </location>
</feature>
<accession>D7L9R3</accession>
<comment type="subcellular location">
    <subcellularLocation>
        <location evidence="1 3">Nucleus</location>
    </subcellularLocation>
</comment>
<organism evidence="7">
    <name type="scientific">Arabidopsis lyrata subsp. lyrata</name>
    <name type="common">Lyre-leaved rock-cress</name>
    <dbReference type="NCBI Taxonomy" id="81972"/>
    <lineage>
        <taxon>Eukaryota</taxon>
        <taxon>Viridiplantae</taxon>
        <taxon>Streptophyta</taxon>
        <taxon>Embryophyta</taxon>
        <taxon>Tracheophyta</taxon>
        <taxon>Spermatophyta</taxon>
        <taxon>Magnoliopsida</taxon>
        <taxon>eudicotyledons</taxon>
        <taxon>Gunneridae</taxon>
        <taxon>Pentapetalae</taxon>
        <taxon>rosids</taxon>
        <taxon>malvids</taxon>
        <taxon>Brassicales</taxon>
        <taxon>Brassicaceae</taxon>
        <taxon>Camelineae</taxon>
        <taxon>Arabidopsis</taxon>
    </lineage>
</organism>
<dbReference type="eggNOG" id="ENOG502QR7F">
    <property type="taxonomic scope" value="Eukaryota"/>
</dbReference>
<dbReference type="InterPro" id="IPR003617">
    <property type="entry name" value="TFIIS/CRSP70_N_sub"/>
</dbReference>
<feature type="compositionally biased region" description="Basic and acidic residues" evidence="4">
    <location>
        <begin position="300"/>
        <end position="325"/>
    </location>
</feature>
<feature type="region of interest" description="Disordered" evidence="4">
    <location>
        <begin position="267"/>
        <end position="325"/>
    </location>
</feature>
<sequence>MKPSVSLDNWRDYFRRGDSDIFGIIDHAIMVAAADWPNEFKSRRDRIAELLFSCRVSRCIGCDHLELSIAGDEEANHGCRTVETVGGGGDRDDSGVATDDGEEASVIVDEVMRNRDILLNKEDETESVLLESLRKLESMSMSVDILKDTEIGKAVNGLRRHSSDKISKLAKTLFAEWKKLVDQWMNTPEEMAGTEGTPESANLSVIDEEEAFPSPPHDLDIYAPEPNGFELSQRKCYPDKFLLLSLFQNVFGHLKILDCLDCDGNPRHSVESKHERKMQSSERSRPEGTNEANVVGGYSKDQHIRREDRPMKHSATDFDEPRRQLKQSREQMVPAIQRKPPIVAKQKRKLAGPQQDKLKALDPDAKFEFAKRKLQESYQQHENAKRQRTIQVLETIPKQNKVQKPQLKRPTRR</sequence>
<feature type="compositionally biased region" description="Basic and acidic residues" evidence="4">
    <location>
        <begin position="267"/>
        <end position="288"/>
    </location>
</feature>
<evidence type="ECO:0000259" key="5">
    <source>
        <dbReference type="PROSITE" id="PS51319"/>
    </source>
</evidence>
<dbReference type="HOGENOM" id="CLU_024836_0_0_1"/>
<dbReference type="SUPFAM" id="SSF47676">
    <property type="entry name" value="Conserved domain common to transcription factors TFIIS, elongin A, CRSP70"/>
    <property type="match status" value="1"/>
</dbReference>
<keyword evidence="7" id="KW-1185">Reference proteome</keyword>
<dbReference type="EMBL" id="GL348715">
    <property type="protein sequence ID" value="EFH58958.1"/>
    <property type="molecule type" value="Genomic_DNA"/>
</dbReference>
<gene>
    <name evidence="6" type="ORF">ARALYDRAFT_317880</name>
</gene>
<proteinExistence type="predicted"/>
<evidence type="ECO:0000256" key="4">
    <source>
        <dbReference type="SAM" id="MobiDB-lite"/>
    </source>
</evidence>
<evidence type="ECO:0000313" key="6">
    <source>
        <dbReference type="EMBL" id="EFH58958.1"/>
    </source>
</evidence>
<dbReference type="Gramene" id="fgenesh1_pm.C_scaffold_3000896">
    <property type="protein sequence ID" value="fgenesh1_pm.C_scaffold_3000896"/>
    <property type="gene ID" value="fgenesh1_pm.C_scaffold_3000896"/>
</dbReference>
<evidence type="ECO:0000256" key="2">
    <source>
        <dbReference type="ARBA" id="ARBA00023242"/>
    </source>
</evidence>
<name>D7L9R3_ARALL</name>
<feature type="region of interest" description="Disordered" evidence="4">
    <location>
        <begin position="375"/>
        <end position="413"/>
    </location>
</feature>
<dbReference type="Gene3D" id="1.20.930.10">
    <property type="entry name" value="Conserved domain common to transcription factors TFIIS, elongin A, CRSP70"/>
    <property type="match status" value="1"/>
</dbReference>
<evidence type="ECO:0000256" key="3">
    <source>
        <dbReference type="PROSITE-ProRule" id="PRU00649"/>
    </source>
</evidence>
<dbReference type="Proteomes" id="UP000008694">
    <property type="component" value="Unassembled WGS sequence"/>
</dbReference>
<dbReference type="PANTHER" id="PTHR46554">
    <property type="entry name" value="MEDIATOR OF RNA POLYMERASE II TRANSCRIPTION SUBUNIT 26A-RELATED"/>
    <property type="match status" value="1"/>
</dbReference>
<reference evidence="7" key="1">
    <citation type="journal article" date="2011" name="Nat. Genet.">
        <title>The Arabidopsis lyrata genome sequence and the basis of rapid genome size change.</title>
        <authorList>
            <person name="Hu T.T."/>
            <person name="Pattyn P."/>
            <person name="Bakker E.G."/>
            <person name="Cao J."/>
            <person name="Cheng J.-F."/>
            <person name="Clark R.M."/>
            <person name="Fahlgren N."/>
            <person name="Fawcett J.A."/>
            <person name="Grimwood J."/>
            <person name="Gundlach H."/>
            <person name="Haberer G."/>
            <person name="Hollister J.D."/>
            <person name="Ossowski S."/>
            <person name="Ottilar R.P."/>
            <person name="Salamov A.A."/>
            <person name="Schneeberger K."/>
            <person name="Spannagl M."/>
            <person name="Wang X."/>
            <person name="Yang L."/>
            <person name="Nasrallah M.E."/>
            <person name="Bergelson J."/>
            <person name="Carrington J.C."/>
            <person name="Gaut B.S."/>
            <person name="Schmutz J."/>
            <person name="Mayer K.F.X."/>
            <person name="Van de Peer Y."/>
            <person name="Grigoriev I.V."/>
            <person name="Nordborg M."/>
            <person name="Weigel D."/>
            <person name="Guo Y.-L."/>
        </authorList>
    </citation>
    <scope>NUCLEOTIDE SEQUENCE [LARGE SCALE GENOMIC DNA]</scope>
    <source>
        <strain evidence="7">cv. MN47</strain>
    </source>
</reference>
<evidence type="ECO:0000313" key="7">
    <source>
        <dbReference type="Proteomes" id="UP000008694"/>
    </source>
</evidence>
<dbReference type="PROSITE" id="PS51319">
    <property type="entry name" value="TFIIS_N"/>
    <property type="match status" value="1"/>
</dbReference>
<feature type="compositionally biased region" description="Polar residues" evidence="4">
    <location>
        <begin position="389"/>
        <end position="403"/>
    </location>
</feature>
<dbReference type="PANTHER" id="PTHR46554:SF2">
    <property type="entry name" value="TFIIS N-TERMINAL DOMAIN-CONTAINING PROTEIN"/>
    <property type="match status" value="1"/>
</dbReference>
<dbReference type="AlphaFoldDB" id="D7L9R3"/>
<dbReference type="InterPro" id="IPR035441">
    <property type="entry name" value="TFIIS/LEDGF_dom_sf"/>
</dbReference>
<dbReference type="SMART" id="SM00509">
    <property type="entry name" value="TFS2N"/>
    <property type="match status" value="1"/>
</dbReference>
<dbReference type="InterPro" id="IPR017923">
    <property type="entry name" value="TFIIS_N"/>
</dbReference>
<keyword evidence="2 3" id="KW-0539">Nucleus</keyword>
<dbReference type="Pfam" id="PF08711">
    <property type="entry name" value="Med26"/>
    <property type="match status" value="1"/>
</dbReference>